<feature type="compositionally biased region" description="Polar residues" evidence="5">
    <location>
        <begin position="160"/>
        <end position="172"/>
    </location>
</feature>
<keyword evidence="3" id="KW-0539">Nucleus</keyword>
<comment type="subcellular location">
    <subcellularLocation>
        <location evidence="1">Nucleus</location>
    </subcellularLocation>
</comment>
<feature type="compositionally biased region" description="Low complexity" evidence="5">
    <location>
        <begin position="319"/>
        <end position="328"/>
    </location>
</feature>
<keyword evidence="7" id="KW-0346">Stress response</keyword>
<dbReference type="Pfam" id="PF00447">
    <property type="entry name" value="HSF_DNA-bind"/>
    <property type="match status" value="1"/>
</dbReference>
<dbReference type="SUPFAM" id="SSF46785">
    <property type="entry name" value="Winged helix' DNA-binding domain"/>
    <property type="match status" value="1"/>
</dbReference>
<evidence type="ECO:0000256" key="2">
    <source>
        <dbReference type="ARBA" id="ARBA00023125"/>
    </source>
</evidence>
<evidence type="ECO:0000256" key="3">
    <source>
        <dbReference type="ARBA" id="ARBA00023242"/>
    </source>
</evidence>
<proteinExistence type="inferred from homology"/>
<sequence>MSVELKRAPPRRRRSSTMEAAPDGDAQKRVAPFLTKLSNLVESCPPEVGGWTPDGLSFLVNDEAITHQVLPNFFSHTNFRSFCRQLSCCARPHGFRKTRRRKLSAANGQCGWSEFSHAFFVRNRRDLLCQIKRMEHLSTSSSNGEPAEEQPTKRPRLPSATPSGLGRNSHNARPSFGDDARKSLPADVTIRPAAVPVTVNPPDTPADRRFSADIGRAWPATAPWSPDAVVHKPAAPPAAHFLAARVVSQAESEDDAPAAFPAPAPAPPKCEVLRLQQRVDTLEGLLKERDSFIQELFAKTHVVETPSVTPRQHQGPMDPFADPSAAAAQPPRAAAPYVPIAPRCVTEPGATHVAAV</sequence>
<dbReference type="SMART" id="SM00415">
    <property type="entry name" value="HSF"/>
    <property type="match status" value="1"/>
</dbReference>
<dbReference type="PANTHER" id="PTHR10015:SF206">
    <property type="entry name" value="HSF-TYPE DNA-BINDING DOMAIN-CONTAINING PROTEIN"/>
    <property type="match status" value="1"/>
</dbReference>
<gene>
    <name evidence="7" type="primary">HSFX2</name>
    <name evidence="7" type="ORF">SO694_00022469</name>
</gene>
<comment type="similarity">
    <text evidence="4">Belongs to the HSF family.</text>
</comment>
<dbReference type="PANTHER" id="PTHR10015">
    <property type="entry name" value="HEAT SHOCK TRANSCRIPTION FACTOR"/>
    <property type="match status" value="1"/>
</dbReference>
<keyword evidence="2" id="KW-0238">DNA-binding</keyword>
<reference evidence="7 8" key="1">
    <citation type="submission" date="2024-03" db="EMBL/GenBank/DDBJ databases">
        <title>Aureococcus anophagefferens CCMP1851 and Kratosvirus quantuckense: Draft genome of a second virus-susceptible host strain in the model system.</title>
        <authorList>
            <person name="Chase E."/>
            <person name="Truchon A.R."/>
            <person name="Schepens W."/>
            <person name="Wilhelm S.W."/>
        </authorList>
    </citation>
    <scope>NUCLEOTIDE SEQUENCE [LARGE SCALE GENOMIC DNA]</scope>
    <source>
        <strain evidence="7 8">CCMP1851</strain>
    </source>
</reference>
<dbReference type="Gene3D" id="1.10.10.10">
    <property type="entry name" value="Winged helix-like DNA-binding domain superfamily/Winged helix DNA-binding domain"/>
    <property type="match status" value="1"/>
</dbReference>
<dbReference type="InterPro" id="IPR036390">
    <property type="entry name" value="WH_DNA-bd_sf"/>
</dbReference>
<evidence type="ECO:0000256" key="1">
    <source>
        <dbReference type="ARBA" id="ARBA00004123"/>
    </source>
</evidence>
<feature type="domain" description="HSF-type DNA-binding" evidence="6">
    <location>
        <begin position="29"/>
        <end position="134"/>
    </location>
</feature>
<feature type="region of interest" description="Disordered" evidence="5">
    <location>
        <begin position="1"/>
        <end position="25"/>
    </location>
</feature>
<evidence type="ECO:0000256" key="4">
    <source>
        <dbReference type="RuleBase" id="RU004020"/>
    </source>
</evidence>
<evidence type="ECO:0000313" key="8">
    <source>
        <dbReference type="Proteomes" id="UP001363151"/>
    </source>
</evidence>
<evidence type="ECO:0000259" key="6">
    <source>
        <dbReference type="SMART" id="SM00415"/>
    </source>
</evidence>
<accession>A0ABR1FTG3</accession>
<feature type="region of interest" description="Disordered" evidence="5">
    <location>
        <begin position="305"/>
        <end position="328"/>
    </location>
</feature>
<evidence type="ECO:0000313" key="7">
    <source>
        <dbReference type="EMBL" id="KAK7237900.1"/>
    </source>
</evidence>
<dbReference type="InterPro" id="IPR036388">
    <property type="entry name" value="WH-like_DNA-bd_sf"/>
</dbReference>
<feature type="region of interest" description="Disordered" evidence="5">
    <location>
        <begin position="138"/>
        <end position="182"/>
    </location>
</feature>
<keyword evidence="8" id="KW-1185">Reference proteome</keyword>
<dbReference type="EMBL" id="JBBJCI010000231">
    <property type="protein sequence ID" value="KAK7237900.1"/>
    <property type="molecule type" value="Genomic_DNA"/>
</dbReference>
<evidence type="ECO:0000256" key="5">
    <source>
        <dbReference type="SAM" id="MobiDB-lite"/>
    </source>
</evidence>
<protein>
    <submittedName>
        <fullName evidence="7">Heat shock transcription factor</fullName>
    </submittedName>
</protein>
<comment type="caution">
    <text evidence="7">The sequence shown here is derived from an EMBL/GenBank/DDBJ whole genome shotgun (WGS) entry which is preliminary data.</text>
</comment>
<organism evidence="7 8">
    <name type="scientific">Aureococcus anophagefferens</name>
    <name type="common">Harmful bloom alga</name>
    <dbReference type="NCBI Taxonomy" id="44056"/>
    <lineage>
        <taxon>Eukaryota</taxon>
        <taxon>Sar</taxon>
        <taxon>Stramenopiles</taxon>
        <taxon>Ochrophyta</taxon>
        <taxon>Pelagophyceae</taxon>
        <taxon>Pelagomonadales</taxon>
        <taxon>Pelagomonadaceae</taxon>
        <taxon>Aureococcus</taxon>
    </lineage>
</organism>
<dbReference type="Proteomes" id="UP001363151">
    <property type="component" value="Unassembled WGS sequence"/>
</dbReference>
<dbReference type="InterPro" id="IPR000232">
    <property type="entry name" value="HSF_DNA-bd"/>
</dbReference>
<name>A0ABR1FTG3_AURAN</name>